<evidence type="ECO:0000313" key="2">
    <source>
        <dbReference type="Proteomes" id="UP000634136"/>
    </source>
</evidence>
<proteinExistence type="predicted"/>
<sequence length="30" mass="3435">MALHELMVDEGLVVSPDKETRRKLAIQNLK</sequence>
<gene>
    <name evidence="1" type="ORF">G2W53_027022</name>
</gene>
<dbReference type="EMBL" id="JAAIUW010000008">
    <property type="protein sequence ID" value="KAF7821567.1"/>
    <property type="molecule type" value="Genomic_DNA"/>
</dbReference>
<reference evidence="1" key="1">
    <citation type="submission" date="2020-09" db="EMBL/GenBank/DDBJ databases">
        <title>Genome-Enabled Discovery of Anthraquinone Biosynthesis in Senna tora.</title>
        <authorList>
            <person name="Kang S.-H."/>
            <person name="Pandey R.P."/>
            <person name="Lee C.-M."/>
            <person name="Sim J.-S."/>
            <person name="Jeong J.-T."/>
            <person name="Choi B.-S."/>
            <person name="Jung M."/>
            <person name="Ginzburg D."/>
            <person name="Zhao K."/>
            <person name="Won S.Y."/>
            <person name="Oh T.-J."/>
            <person name="Yu Y."/>
            <person name="Kim N.-H."/>
            <person name="Lee O.R."/>
            <person name="Lee T.-H."/>
            <person name="Bashyal P."/>
            <person name="Kim T.-S."/>
            <person name="Lee W.-H."/>
            <person name="Kawkins C."/>
            <person name="Kim C.-K."/>
            <person name="Kim J.S."/>
            <person name="Ahn B.O."/>
            <person name="Rhee S.Y."/>
            <person name="Sohng J.K."/>
        </authorList>
    </citation>
    <scope>NUCLEOTIDE SEQUENCE</scope>
    <source>
        <tissue evidence="1">Leaf</tissue>
    </source>
</reference>
<dbReference type="Proteomes" id="UP000634136">
    <property type="component" value="Unassembled WGS sequence"/>
</dbReference>
<keyword evidence="2" id="KW-1185">Reference proteome</keyword>
<accession>A0A834THY9</accession>
<comment type="caution">
    <text evidence="1">The sequence shown here is derived from an EMBL/GenBank/DDBJ whole genome shotgun (WGS) entry which is preliminary data.</text>
</comment>
<protein>
    <submittedName>
        <fullName evidence="1">Nuclear poly(A) polymerase 3 isoform X1</fullName>
    </submittedName>
</protein>
<organism evidence="1 2">
    <name type="scientific">Senna tora</name>
    <dbReference type="NCBI Taxonomy" id="362788"/>
    <lineage>
        <taxon>Eukaryota</taxon>
        <taxon>Viridiplantae</taxon>
        <taxon>Streptophyta</taxon>
        <taxon>Embryophyta</taxon>
        <taxon>Tracheophyta</taxon>
        <taxon>Spermatophyta</taxon>
        <taxon>Magnoliopsida</taxon>
        <taxon>eudicotyledons</taxon>
        <taxon>Gunneridae</taxon>
        <taxon>Pentapetalae</taxon>
        <taxon>rosids</taxon>
        <taxon>fabids</taxon>
        <taxon>Fabales</taxon>
        <taxon>Fabaceae</taxon>
        <taxon>Caesalpinioideae</taxon>
        <taxon>Cassia clade</taxon>
        <taxon>Senna</taxon>
    </lineage>
</organism>
<evidence type="ECO:0000313" key="1">
    <source>
        <dbReference type="EMBL" id="KAF7821567.1"/>
    </source>
</evidence>
<name>A0A834THY9_9FABA</name>
<dbReference type="AlphaFoldDB" id="A0A834THY9"/>